<dbReference type="PANTHER" id="PTHR11800">
    <property type="entry name" value="DNA-DIRECTED RNA POLYMERASE"/>
    <property type="match status" value="1"/>
</dbReference>
<dbReference type="eggNOG" id="KOG1521">
    <property type="taxonomic scope" value="Eukaryota"/>
</dbReference>
<evidence type="ECO:0000313" key="5">
    <source>
        <dbReference type="Proteomes" id="UP000019374"/>
    </source>
</evidence>
<dbReference type="Gene3D" id="3.30.1360.10">
    <property type="entry name" value="RNA polymerase, RBP11-like subunit"/>
    <property type="match status" value="1"/>
</dbReference>
<dbReference type="Proteomes" id="UP000019374">
    <property type="component" value="Unassembled WGS sequence"/>
</dbReference>
<evidence type="ECO:0000313" key="4">
    <source>
        <dbReference type="EMBL" id="EQL01154.1"/>
    </source>
</evidence>
<dbReference type="GO" id="GO:0055029">
    <property type="term" value="C:nuclear DNA-directed RNA polymerase complex"/>
    <property type="evidence" value="ECO:0007669"/>
    <property type="project" value="UniProtKB-ARBA"/>
</dbReference>
<dbReference type="GO" id="GO:0005666">
    <property type="term" value="C:RNA polymerase III complex"/>
    <property type="evidence" value="ECO:0007669"/>
    <property type="project" value="TreeGrafter"/>
</dbReference>
<proteinExistence type="predicted"/>
<dbReference type="HOGENOM" id="CLU_2813078_0_0_1"/>
<sequence length="67" mass="8076">MRDTVSRECLRHAEFERKVKLGRRRDHFIFAIESTGQWDSDELFLEAVKHLKSKCKTMEQHVINMTR</sequence>
<dbReference type="InterPro" id="IPR050518">
    <property type="entry name" value="Rpo3/RPB3_RNA_Pol_subunit"/>
</dbReference>
<feature type="domain" description="DNA-directed RNA polymerase RpoA/D/Rpb3-type" evidence="3">
    <location>
        <begin position="12"/>
        <end position="55"/>
    </location>
</feature>
<evidence type="ECO:0000256" key="1">
    <source>
        <dbReference type="ARBA" id="ARBA00022478"/>
    </source>
</evidence>
<evidence type="ECO:0000259" key="3">
    <source>
        <dbReference type="Pfam" id="PF01193"/>
    </source>
</evidence>
<dbReference type="InterPro" id="IPR011263">
    <property type="entry name" value="DNA-dir_RNA_pol_RpoA/D/Rpb3"/>
</dbReference>
<dbReference type="SUPFAM" id="SSF55257">
    <property type="entry name" value="RBP11-like subunits of RNA polymerase"/>
    <property type="match status" value="1"/>
</dbReference>
<accession>T5AF13</accession>
<dbReference type="GO" id="GO:0003899">
    <property type="term" value="F:DNA-directed RNA polymerase activity"/>
    <property type="evidence" value="ECO:0007669"/>
    <property type="project" value="InterPro"/>
</dbReference>
<dbReference type="Pfam" id="PF01193">
    <property type="entry name" value="RNA_pol_L"/>
    <property type="match status" value="1"/>
</dbReference>
<dbReference type="EMBL" id="KE652575">
    <property type="protein sequence ID" value="EQL01154.1"/>
    <property type="molecule type" value="Genomic_DNA"/>
</dbReference>
<reference evidence="4 5" key="1">
    <citation type="journal article" date="2013" name="Chin. Sci. Bull.">
        <title>Genome survey uncovers the secrets of sex and lifestyle in caterpillar fungus.</title>
        <authorList>
            <person name="Hu X."/>
            <person name="Zhang Y."/>
            <person name="Xiao G."/>
            <person name="Zheng P."/>
            <person name="Xia Y."/>
            <person name="Zhang X."/>
            <person name="St Leger R.J."/>
            <person name="Liu X."/>
            <person name="Wang C."/>
        </authorList>
    </citation>
    <scope>NUCLEOTIDE SEQUENCE [LARGE SCALE GENOMIC DNA]</scope>
    <source>
        <strain evidence="5">Co18 / CGMCC 3.14243</strain>
        <tissue evidence="4">Fruit-body</tissue>
    </source>
</reference>
<dbReference type="AlphaFoldDB" id="T5AF13"/>
<keyword evidence="2" id="KW-0804">Transcription</keyword>
<dbReference type="GO" id="GO:0005736">
    <property type="term" value="C:RNA polymerase I complex"/>
    <property type="evidence" value="ECO:0007669"/>
    <property type="project" value="TreeGrafter"/>
</dbReference>
<evidence type="ECO:0000256" key="2">
    <source>
        <dbReference type="ARBA" id="ARBA00023163"/>
    </source>
</evidence>
<dbReference type="PANTHER" id="PTHR11800:SF13">
    <property type="entry name" value="DNA-DIRECTED RNA POLYMERASES I AND III SUBUNIT RPAC1"/>
    <property type="match status" value="1"/>
</dbReference>
<keyword evidence="1 4" id="KW-0240">DNA-directed RNA polymerase</keyword>
<name>T5AF13_OPHSC</name>
<gene>
    <name evidence="4" type="ORF">OCS_03130</name>
</gene>
<dbReference type="GO" id="GO:0046983">
    <property type="term" value="F:protein dimerization activity"/>
    <property type="evidence" value="ECO:0007669"/>
    <property type="project" value="InterPro"/>
</dbReference>
<dbReference type="GO" id="GO:0006351">
    <property type="term" value="P:DNA-templated transcription"/>
    <property type="evidence" value="ECO:0007669"/>
    <property type="project" value="InterPro"/>
</dbReference>
<dbReference type="InterPro" id="IPR036603">
    <property type="entry name" value="RBP11-like"/>
</dbReference>
<protein>
    <submittedName>
        <fullName evidence="4">DNA-directed RNA polymerases I and III 40 kDa polypeptide</fullName>
    </submittedName>
</protein>
<organism evidence="4 5">
    <name type="scientific">Ophiocordyceps sinensis (strain Co18 / CGMCC 3.14243)</name>
    <name type="common">Yarsagumba caterpillar fungus</name>
    <name type="synonym">Hirsutella sinensis</name>
    <dbReference type="NCBI Taxonomy" id="911162"/>
    <lineage>
        <taxon>Eukaryota</taxon>
        <taxon>Fungi</taxon>
        <taxon>Dikarya</taxon>
        <taxon>Ascomycota</taxon>
        <taxon>Pezizomycotina</taxon>
        <taxon>Sordariomycetes</taxon>
        <taxon>Hypocreomycetidae</taxon>
        <taxon>Hypocreales</taxon>
        <taxon>Ophiocordycipitaceae</taxon>
        <taxon>Ophiocordyceps</taxon>
    </lineage>
</organism>